<gene>
    <name evidence="1" type="ORF">BU16DRAFT_527265</name>
</gene>
<sequence>MTIVLRLATHLITQEELLGFWISLLALSVGPNDEYLKYYTTEASPDAKDKVLAVFREMTEKMHFTFGTTCADSKEMGPWGVTYDNAAAAKFTMATFSENLSRITKPFTIRNRKNNYTTPLVALHFRYREVFSRNATEFAELPEGEKLKKQFKIACTLVHETAHAFVKTARGKASPEPKVLKSDTVPEVGRSWESYLFSASPDIFCEWNSNAAKTSVLVARENRAHADVLSQNIARTIYIPMPWIKQWFLESTWDNFRELRRNGDLDLKSQLQAPILADDMIPGHYPDKKSRIEVLEHGKKVGVISGWLDDSSSQHPWRKDSGCPRYAFKILSDGTRYVFLQQNMHISRRVIKLDGSTELIFWWDGQFITACWDADPDGYFSRTFDPETHRLFEFLDTLDTPALEMAGT</sequence>
<dbReference type="EMBL" id="MU004189">
    <property type="protein sequence ID" value="KAF2495397.1"/>
    <property type="molecule type" value="Genomic_DNA"/>
</dbReference>
<dbReference type="AlphaFoldDB" id="A0A6A6QWN1"/>
<name>A0A6A6QWN1_9PEZI</name>
<protein>
    <submittedName>
        <fullName evidence="1">Uncharacterized protein</fullName>
    </submittedName>
</protein>
<organism evidence="1 2">
    <name type="scientific">Lophium mytilinum</name>
    <dbReference type="NCBI Taxonomy" id="390894"/>
    <lineage>
        <taxon>Eukaryota</taxon>
        <taxon>Fungi</taxon>
        <taxon>Dikarya</taxon>
        <taxon>Ascomycota</taxon>
        <taxon>Pezizomycotina</taxon>
        <taxon>Dothideomycetes</taxon>
        <taxon>Pleosporomycetidae</taxon>
        <taxon>Mytilinidiales</taxon>
        <taxon>Mytilinidiaceae</taxon>
        <taxon>Lophium</taxon>
    </lineage>
</organism>
<dbReference type="OrthoDB" id="10254945at2759"/>
<reference evidence="1" key="1">
    <citation type="journal article" date="2020" name="Stud. Mycol.">
        <title>101 Dothideomycetes genomes: a test case for predicting lifestyles and emergence of pathogens.</title>
        <authorList>
            <person name="Haridas S."/>
            <person name="Albert R."/>
            <person name="Binder M."/>
            <person name="Bloem J."/>
            <person name="Labutti K."/>
            <person name="Salamov A."/>
            <person name="Andreopoulos B."/>
            <person name="Baker S."/>
            <person name="Barry K."/>
            <person name="Bills G."/>
            <person name="Bluhm B."/>
            <person name="Cannon C."/>
            <person name="Castanera R."/>
            <person name="Culley D."/>
            <person name="Daum C."/>
            <person name="Ezra D."/>
            <person name="Gonzalez J."/>
            <person name="Henrissat B."/>
            <person name="Kuo A."/>
            <person name="Liang C."/>
            <person name="Lipzen A."/>
            <person name="Lutzoni F."/>
            <person name="Magnuson J."/>
            <person name="Mondo S."/>
            <person name="Nolan M."/>
            <person name="Ohm R."/>
            <person name="Pangilinan J."/>
            <person name="Park H.-J."/>
            <person name="Ramirez L."/>
            <person name="Alfaro M."/>
            <person name="Sun H."/>
            <person name="Tritt A."/>
            <person name="Yoshinaga Y."/>
            <person name="Zwiers L.-H."/>
            <person name="Turgeon B."/>
            <person name="Goodwin S."/>
            <person name="Spatafora J."/>
            <person name="Crous P."/>
            <person name="Grigoriev I."/>
        </authorList>
    </citation>
    <scope>NUCLEOTIDE SEQUENCE</scope>
    <source>
        <strain evidence="1">CBS 269.34</strain>
    </source>
</reference>
<evidence type="ECO:0000313" key="2">
    <source>
        <dbReference type="Proteomes" id="UP000799750"/>
    </source>
</evidence>
<evidence type="ECO:0000313" key="1">
    <source>
        <dbReference type="EMBL" id="KAF2495397.1"/>
    </source>
</evidence>
<proteinExistence type="predicted"/>
<accession>A0A6A6QWN1</accession>
<keyword evidence="2" id="KW-1185">Reference proteome</keyword>
<dbReference type="Proteomes" id="UP000799750">
    <property type="component" value="Unassembled WGS sequence"/>
</dbReference>